<dbReference type="RefSeq" id="WP_166587669.1">
    <property type="nucleotide sequence ID" value="NZ_WWEO01000045.1"/>
</dbReference>
<name>A0A965ZIH7_9SPHI</name>
<proteinExistence type="predicted"/>
<comment type="caution">
    <text evidence="1">The sequence shown here is derived from an EMBL/GenBank/DDBJ whole genome shotgun (WGS) entry which is preliminary data.</text>
</comment>
<keyword evidence="2" id="KW-1185">Reference proteome</keyword>
<organism evidence="1 2">
    <name type="scientific">Mucilaginibacter agri</name>
    <dbReference type="NCBI Taxonomy" id="2695265"/>
    <lineage>
        <taxon>Bacteria</taxon>
        <taxon>Pseudomonadati</taxon>
        <taxon>Bacteroidota</taxon>
        <taxon>Sphingobacteriia</taxon>
        <taxon>Sphingobacteriales</taxon>
        <taxon>Sphingobacteriaceae</taxon>
        <taxon>Mucilaginibacter</taxon>
    </lineage>
</organism>
<reference evidence="1" key="1">
    <citation type="submission" date="2020-01" db="EMBL/GenBank/DDBJ databases">
        <authorList>
            <person name="Seo Y.L."/>
        </authorList>
    </citation>
    <scope>NUCLEOTIDE SEQUENCE</scope>
    <source>
        <strain evidence="1">R11</strain>
    </source>
</reference>
<evidence type="ECO:0000313" key="1">
    <source>
        <dbReference type="EMBL" id="NCD71685.1"/>
    </source>
</evidence>
<gene>
    <name evidence="1" type="ORF">GSY63_20130</name>
</gene>
<accession>A0A965ZIH7</accession>
<dbReference type="AlphaFoldDB" id="A0A965ZIH7"/>
<evidence type="ECO:0000313" key="2">
    <source>
        <dbReference type="Proteomes" id="UP000638732"/>
    </source>
</evidence>
<reference evidence="1" key="2">
    <citation type="submission" date="2020-10" db="EMBL/GenBank/DDBJ databases">
        <title>Mucilaginibacter sp. nov., isolated from soil.</title>
        <authorList>
            <person name="Jeon C.O."/>
        </authorList>
    </citation>
    <scope>NUCLEOTIDE SEQUENCE</scope>
    <source>
        <strain evidence="1">R11</strain>
    </source>
</reference>
<dbReference type="EMBL" id="WWEO01000045">
    <property type="protein sequence ID" value="NCD71685.1"/>
    <property type="molecule type" value="Genomic_DNA"/>
</dbReference>
<dbReference type="Proteomes" id="UP000638732">
    <property type="component" value="Unassembled WGS sequence"/>
</dbReference>
<sequence>MAINQTIELHIEKLVLKGFPPSQRQHIQAAVQAELTRLFTEKGVPSSFSTGKNIRYINGGAFNSKQGEKGETTGNSIARSLYKNLAK</sequence>
<protein>
    <submittedName>
        <fullName evidence="1">Uncharacterized protein</fullName>
    </submittedName>
</protein>